<reference evidence="2" key="1">
    <citation type="journal article" date="2019" name="bioRxiv">
        <title>The Genome of the Zebra Mussel, Dreissena polymorpha: A Resource for Invasive Species Research.</title>
        <authorList>
            <person name="McCartney M.A."/>
            <person name="Auch B."/>
            <person name="Kono T."/>
            <person name="Mallez S."/>
            <person name="Zhang Y."/>
            <person name="Obille A."/>
            <person name="Becker A."/>
            <person name="Abrahante J.E."/>
            <person name="Garbe J."/>
            <person name="Badalamenti J.P."/>
            <person name="Herman A."/>
            <person name="Mangelson H."/>
            <person name="Liachko I."/>
            <person name="Sullivan S."/>
            <person name="Sone E.D."/>
            <person name="Koren S."/>
            <person name="Silverstein K.A.T."/>
            <person name="Beckman K.B."/>
            <person name="Gohl D.M."/>
        </authorList>
    </citation>
    <scope>NUCLEOTIDE SEQUENCE</scope>
    <source>
        <strain evidence="2">Duluth1</strain>
        <tissue evidence="2">Whole animal</tissue>
    </source>
</reference>
<sequence length="75" mass="8333">MPLRYLCNSADGQTSRTESERCESLQAEHMDDTGSDNGVNLDCSYDDHVDVIDDGVKEVGDSEVKVRKLVIKLTE</sequence>
<organism evidence="2 3">
    <name type="scientific">Dreissena polymorpha</name>
    <name type="common">Zebra mussel</name>
    <name type="synonym">Mytilus polymorpha</name>
    <dbReference type="NCBI Taxonomy" id="45954"/>
    <lineage>
        <taxon>Eukaryota</taxon>
        <taxon>Metazoa</taxon>
        <taxon>Spiralia</taxon>
        <taxon>Lophotrochozoa</taxon>
        <taxon>Mollusca</taxon>
        <taxon>Bivalvia</taxon>
        <taxon>Autobranchia</taxon>
        <taxon>Heteroconchia</taxon>
        <taxon>Euheterodonta</taxon>
        <taxon>Imparidentia</taxon>
        <taxon>Neoheterodontei</taxon>
        <taxon>Myida</taxon>
        <taxon>Dreissenoidea</taxon>
        <taxon>Dreissenidae</taxon>
        <taxon>Dreissena</taxon>
    </lineage>
</organism>
<protein>
    <submittedName>
        <fullName evidence="2">Uncharacterized protein</fullName>
    </submittedName>
</protein>
<dbReference type="AlphaFoldDB" id="A0A9D4CLP7"/>
<gene>
    <name evidence="2" type="ORF">DPMN_053622</name>
</gene>
<keyword evidence="3" id="KW-1185">Reference proteome</keyword>
<dbReference type="EMBL" id="JAIWYP010000012">
    <property type="protein sequence ID" value="KAH3727680.1"/>
    <property type="molecule type" value="Genomic_DNA"/>
</dbReference>
<evidence type="ECO:0000313" key="3">
    <source>
        <dbReference type="Proteomes" id="UP000828390"/>
    </source>
</evidence>
<accession>A0A9D4CLP7</accession>
<comment type="caution">
    <text evidence="2">The sequence shown here is derived from an EMBL/GenBank/DDBJ whole genome shotgun (WGS) entry which is preliminary data.</text>
</comment>
<name>A0A9D4CLP7_DREPO</name>
<proteinExistence type="predicted"/>
<evidence type="ECO:0000313" key="2">
    <source>
        <dbReference type="EMBL" id="KAH3727680.1"/>
    </source>
</evidence>
<evidence type="ECO:0000256" key="1">
    <source>
        <dbReference type="SAM" id="MobiDB-lite"/>
    </source>
</evidence>
<feature type="region of interest" description="Disordered" evidence="1">
    <location>
        <begin position="1"/>
        <end position="24"/>
    </location>
</feature>
<reference evidence="2" key="2">
    <citation type="submission" date="2020-11" db="EMBL/GenBank/DDBJ databases">
        <authorList>
            <person name="McCartney M.A."/>
            <person name="Auch B."/>
            <person name="Kono T."/>
            <person name="Mallez S."/>
            <person name="Becker A."/>
            <person name="Gohl D.M."/>
            <person name="Silverstein K.A.T."/>
            <person name="Koren S."/>
            <person name="Bechman K.B."/>
            <person name="Herman A."/>
            <person name="Abrahante J.E."/>
            <person name="Garbe J."/>
        </authorList>
    </citation>
    <scope>NUCLEOTIDE SEQUENCE</scope>
    <source>
        <strain evidence="2">Duluth1</strain>
        <tissue evidence="2">Whole animal</tissue>
    </source>
</reference>
<dbReference type="Proteomes" id="UP000828390">
    <property type="component" value="Unassembled WGS sequence"/>
</dbReference>